<name>A0A9N9H6D2_9GLOM</name>
<evidence type="ECO:0000256" key="8">
    <source>
        <dbReference type="SAM" id="MobiDB-lite"/>
    </source>
</evidence>
<evidence type="ECO:0000259" key="9">
    <source>
        <dbReference type="Pfam" id="PF02892"/>
    </source>
</evidence>
<keyword evidence="5" id="KW-0805">Transcription regulation</keyword>
<evidence type="ECO:0000256" key="4">
    <source>
        <dbReference type="ARBA" id="ARBA00022833"/>
    </source>
</evidence>
<dbReference type="GO" id="GO:0009791">
    <property type="term" value="P:post-embryonic development"/>
    <property type="evidence" value="ECO:0007669"/>
    <property type="project" value="UniProtKB-ARBA"/>
</dbReference>
<dbReference type="Proteomes" id="UP000789831">
    <property type="component" value="Unassembled WGS sequence"/>
</dbReference>
<dbReference type="GO" id="GO:0005634">
    <property type="term" value="C:nucleus"/>
    <property type="evidence" value="ECO:0007669"/>
    <property type="project" value="UniProtKB-SubCell"/>
</dbReference>
<sequence length="157" mass="18707">MSDNQDYLPNHLQDDEEYNTDNTNFNGEDENQDHQIQSIRLPLQSRKRGAPLSFVWEYFDKNTVEYPVRPVCQICKALFAATTGTSTLRRHLDIHKIIVPKKRQRTLYEYRTDPHPESEQQERDKFVAIWIVCDAQPFSIVECEEWQQIISKFDPRY</sequence>
<evidence type="ECO:0000256" key="2">
    <source>
        <dbReference type="ARBA" id="ARBA00022723"/>
    </source>
</evidence>
<dbReference type="SMART" id="SM00614">
    <property type="entry name" value="ZnF_BED"/>
    <property type="match status" value="1"/>
</dbReference>
<dbReference type="PANTHER" id="PTHR46481">
    <property type="entry name" value="ZINC FINGER BED DOMAIN-CONTAINING PROTEIN 4"/>
    <property type="match status" value="1"/>
</dbReference>
<dbReference type="GO" id="GO:0008270">
    <property type="term" value="F:zinc ion binding"/>
    <property type="evidence" value="ECO:0007669"/>
    <property type="project" value="UniProtKB-KW"/>
</dbReference>
<dbReference type="PANTHER" id="PTHR46481:SF10">
    <property type="entry name" value="ZINC FINGER BED DOMAIN-CONTAINING PROTEIN 39"/>
    <property type="match status" value="1"/>
</dbReference>
<keyword evidence="7" id="KW-0539">Nucleus</keyword>
<keyword evidence="2" id="KW-0479">Metal-binding</keyword>
<evidence type="ECO:0000256" key="7">
    <source>
        <dbReference type="ARBA" id="ARBA00023242"/>
    </source>
</evidence>
<dbReference type="InterPro" id="IPR036236">
    <property type="entry name" value="Znf_C2H2_sf"/>
</dbReference>
<evidence type="ECO:0000256" key="1">
    <source>
        <dbReference type="ARBA" id="ARBA00004123"/>
    </source>
</evidence>
<dbReference type="SUPFAM" id="SSF140996">
    <property type="entry name" value="Hermes dimerisation domain"/>
    <property type="match status" value="1"/>
</dbReference>
<dbReference type="SUPFAM" id="SSF57667">
    <property type="entry name" value="beta-beta-alpha zinc fingers"/>
    <property type="match status" value="1"/>
</dbReference>
<evidence type="ECO:0000313" key="10">
    <source>
        <dbReference type="EMBL" id="CAG8650593.1"/>
    </source>
</evidence>
<keyword evidence="4" id="KW-0862">Zinc</keyword>
<dbReference type="AlphaFoldDB" id="A0A9N9H6D2"/>
<evidence type="ECO:0000256" key="6">
    <source>
        <dbReference type="ARBA" id="ARBA00023163"/>
    </source>
</evidence>
<dbReference type="InterPro" id="IPR003656">
    <property type="entry name" value="Znf_BED"/>
</dbReference>
<dbReference type="Pfam" id="PF02892">
    <property type="entry name" value="zf-BED"/>
    <property type="match status" value="1"/>
</dbReference>
<reference evidence="10" key="1">
    <citation type="submission" date="2021-06" db="EMBL/GenBank/DDBJ databases">
        <authorList>
            <person name="Kallberg Y."/>
            <person name="Tangrot J."/>
            <person name="Rosling A."/>
        </authorList>
    </citation>
    <scope>NUCLEOTIDE SEQUENCE</scope>
    <source>
        <strain evidence="10">MT106</strain>
    </source>
</reference>
<organism evidence="10 11">
    <name type="scientific">Ambispora gerdemannii</name>
    <dbReference type="NCBI Taxonomy" id="144530"/>
    <lineage>
        <taxon>Eukaryota</taxon>
        <taxon>Fungi</taxon>
        <taxon>Fungi incertae sedis</taxon>
        <taxon>Mucoromycota</taxon>
        <taxon>Glomeromycotina</taxon>
        <taxon>Glomeromycetes</taxon>
        <taxon>Archaeosporales</taxon>
        <taxon>Ambisporaceae</taxon>
        <taxon>Ambispora</taxon>
    </lineage>
</organism>
<comment type="subcellular location">
    <subcellularLocation>
        <location evidence="1">Nucleus</location>
    </subcellularLocation>
</comment>
<protein>
    <submittedName>
        <fullName evidence="10">13417_t:CDS:1</fullName>
    </submittedName>
</protein>
<comment type="caution">
    <text evidence="10">The sequence shown here is derived from an EMBL/GenBank/DDBJ whole genome shotgun (WGS) entry which is preliminary data.</text>
</comment>
<keyword evidence="6" id="KW-0804">Transcription</keyword>
<keyword evidence="11" id="KW-1185">Reference proteome</keyword>
<evidence type="ECO:0000313" key="11">
    <source>
        <dbReference type="Proteomes" id="UP000789831"/>
    </source>
</evidence>
<feature type="region of interest" description="Disordered" evidence="8">
    <location>
        <begin position="1"/>
        <end position="31"/>
    </location>
</feature>
<dbReference type="InterPro" id="IPR052035">
    <property type="entry name" value="ZnF_BED_domain_contain"/>
</dbReference>
<dbReference type="OrthoDB" id="2435782at2759"/>
<evidence type="ECO:0000256" key="5">
    <source>
        <dbReference type="ARBA" id="ARBA00023015"/>
    </source>
</evidence>
<keyword evidence="3" id="KW-0863">Zinc-finger</keyword>
<dbReference type="EMBL" id="CAJVPL010004717">
    <property type="protein sequence ID" value="CAG8650593.1"/>
    <property type="molecule type" value="Genomic_DNA"/>
</dbReference>
<evidence type="ECO:0000256" key="3">
    <source>
        <dbReference type="ARBA" id="ARBA00022771"/>
    </source>
</evidence>
<feature type="domain" description="BED-type" evidence="9">
    <location>
        <begin position="55"/>
        <end position="92"/>
    </location>
</feature>
<dbReference type="GO" id="GO:0003677">
    <property type="term" value="F:DNA binding"/>
    <property type="evidence" value="ECO:0007669"/>
    <property type="project" value="InterPro"/>
</dbReference>
<gene>
    <name evidence="10" type="ORF">AGERDE_LOCUS11386</name>
</gene>
<proteinExistence type="predicted"/>
<accession>A0A9N9H6D2</accession>